<dbReference type="EMBL" id="BMMK01000012">
    <property type="protein sequence ID" value="GGM56226.1"/>
    <property type="molecule type" value="Genomic_DNA"/>
</dbReference>
<reference evidence="2" key="2">
    <citation type="submission" date="2020-09" db="EMBL/GenBank/DDBJ databases">
        <authorList>
            <person name="Sun Q."/>
            <person name="Zhou Y."/>
        </authorList>
    </citation>
    <scope>NUCLEOTIDE SEQUENCE</scope>
    <source>
        <strain evidence="2">CGMCC 4.5737</strain>
    </source>
</reference>
<name>A0A8J3C8I9_9PSEU</name>
<feature type="compositionally biased region" description="Polar residues" evidence="1">
    <location>
        <begin position="67"/>
        <end position="77"/>
    </location>
</feature>
<reference evidence="2" key="1">
    <citation type="journal article" date="2014" name="Int. J. Syst. Evol. Microbiol.">
        <title>Complete genome sequence of Corynebacterium casei LMG S-19264T (=DSM 44701T), isolated from a smear-ripened cheese.</title>
        <authorList>
            <consortium name="US DOE Joint Genome Institute (JGI-PGF)"/>
            <person name="Walter F."/>
            <person name="Albersmeier A."/>
            <person name="Kalinowski J."/>
            <person name="Ruckert C."/>
        </authorList>
    </citation>
    <scope>NUCLEOTIDE SEQUENCE</scope>
    <source>
        <strain evidence="2">CGMCC 4.5737</strain>
    </source>
</reference>
<keyword evidence="3" id="KW-1185">Reference proteome</keyword>
<feature type="region of interest" description="Disordered" evidence="1">
    <location>
        <begin position="58"/>
        <end position="77"/>
    </location>
</feature>
<feature type="region of interest" description="Disordered" evidence="1">
    <location>
        <begin position="1"/>
        <end position="45"/>
    </location>
</feature>
<dbReference type="AlphaFoldDB" id="A0A8J3C8I9"/>
<comment type="caution">
    <text evidence="2">The sequence shown here is derived from an EMBL/GenBank/DDBJ whole genome shotgun (WGS) entry which is preliminary data.</text>
</comment>
<feature type="compositionally biased region" description="Polar residues" evidence="1">
    <location>
        <begin position="14"/>
        <end position="25"/>
    </location>
</feature>
<accession>A0A8J3C8I9</accession>
<organism evidence="2 3">
    <name type="scientific">Longimycelium tulufanense</name>
    <dbReference type="NCBI Taxonomy" id="907463"/>
    <lineage>
        <taxon>Bacteria</taxon>
        <taxon>Bacillati</taxon>
        <taxon>Actinomycetota</taxon>
        <taxon>Actinomycetes</taxon>
        <taxon>Pseudonocardiales</taxon>
        <taxon>Pseudonocardiaceae</taxon>
        <taxon>Longimycelium</taxon>
    </lineage>
</organism>
<sequence>MGAVAVPEHEGNSAKRTLASQSLQSMDDRGWRGTRNTPHGSDAPTIAHHAACHYALGNKFPFGQHSPPEQSNNEPVH</sequence>
<protein>
    <submittedName>
        <fullName evidence="2">Uncharacterized protein</fullName>
    </submittedName>
</protein>
<gene>
    <name evidence="2" type="ORF">GCM10012275_29140</name>
</gene>
<proteinExistence type="predicted"/>
<evidence type="ECO:0000313" key="2">
    <source>
        <dbReference type="EMBL" id="GGM56226.1"/>
    </source>
</evidence>
<dbReference type="Proteomes" id="UP000637578">
    <property type="component" value="Unassembled WGS sequence"/>
</dbReference>
<evidence type="ECO:0000256" key="1">
    <source>
        <dbReference type="SAM" id="MobiDB-lite"/>
    </source>
</evidence>
<evidence type="ECO:0000313" key="3">
    <source>
        <dbReference type="Proteomes" id="UP000637578"/>
    </source>
</evidence>